<evidence type="ECO:0000256" key="4">
    <source>
        <dbReference type="ARBA" id="ARBA00023163"/>
    </source>
</evidence>
<dbReference type="EMBL" id="JAARLZ010000002">
    <property type="protein sequence ID" value="NII05644.1"/>
    <property type="molecule type" value="Genomic_DNA"/>
</dbReference>
<dbReference type="GO" id="GO:0000976">
    <property type="term" value="F:transcription cis-regulatory region binding"/>
    <property type="evidence" value="ECO:0007669"/>
    <property type="project" value="TreeGrafter"/>
</dbReference>
<dbReference type="InterPro" id="IPR036390">
    <property type="entry name" value="WH_DNA-bd_sf"/>
</dbReference>
<name>A0A7X5ZHE7_9GAMM</name>
<evidence type="ECO:0000259" key="5">
    <source>
        <dbReference type="PROSITE" id="PS50931"/>
    </source>
</evidence>
<dbReference type="PANTHER" id="PTHR30126:SF40">
    <property type="entry name" value="HTH-TYPE TRANSCRIPTIONAL REGULATOR GLTR"/>
    <property type="match status" value="1"/>
</dbReference>
<comment type="similarity">
    <text evidence="1">Belongs to the LysR transcriptional regulatory family.</text>
</comment>
<organism evidence="6 7">
    <name type="scientific">Luteibacter anthropi</name>
    <dbReference type="NCBI Taxonomy" id="564369"/>
    <lineage>
        <taxon>Bacteria</taxon>
        <taxon>Pseudomonadati</taxon>
        <taxon>Pseudomonadota</taxon>
        <taxon>Gammaproteobacteria</taxon>
        <taxon>Lysobacterales</taxon>
        <taxon>Rhodanobacteraceae</taxon>
        <taxon>Luteibacter</taxon>
    </lineage>
</organism>
<accession>A0A7X5ZHE7</accession>
<dbReference type="FunFam" id="1.10.10.10:FF:000001">
    <property type="entry name" value="LysR family transcriptional regulator"/>
    <property type="match status" value="1"/>
</dbReference>
<keyword evidence="7" id="KW-1185">Reference proteome</keyword>
<evidence type="ECO:0000256" key="2">
    <source>
        <dbReference type="ARBA" id="ARBA00023015"/>
    </source>
</evidence>
<dbReference type="PROSITE" id="PS50931">
    <property type="entry name" value="HTH_LYSR"/>
    <property type="match status" value="1"/>
</dbReference>
<dbReference type="InterPro" id="IPR000847">
    <property type="entry name" value="LysR_HTH_N"/>
</dbReference>
<dbReference type="Pfam" id="PF03466">
    <property type="entry name" value="LysR_substrate"/>
    <property type="match status" value="1"/>
</dbReference>
<keyword evidence="4" id="KW-0804">Transcription</keyword>
<dbReference type="Gene3D" id="1.10.10.10">
    <property type="entry name" value="Winged helix-like DNA-binding domain superfamily/Winged helix DNA-binding domain"/>
    <property type="match status" value="1"/>
</dbReference>
<dbReference type="SUPFAM" id="SSF46785">
    <property type="entry name" value="Winged helix' DNA-binding domain"/>
    <property type="match status" value="1"/>
</dbReference>
<dbReference type="Gene3D" id="3.40.190.10">
    <property type="entry name" value="Periplasmic binding protein-like II"/>
    <property type="match status" value="2"/>
</dbReference>
<dbReference type="PRINTS" id="PR00039">
    <property type="entry name" value="HTHLYSR"/>
</dbReference>
<dbReference type="PANTHER" id="PTHR30126">
    <property type="entry name" value="HTH-TYPE TRANSCRIPTIONAL REGULATOR"/>
    <property type="match status" value="1"/>
</dbReference>
<evidence type="ECO:0000313" key="6">
    <source>
        <dbReference type="EMBL" id="NII05644.1"/>
    </source>
</evidence>
<dbReference type="RefSeq" id="WP_166946735.1">
    <property type="nucleotide sequence ID" value="NZ_JAARLZ010000002.1"/>
</dbReference>
<dbReference type="Proteomes" id="UP000490980">
    <property type="component" value="Unassembled WGS sequence"/>
</dbReference>
<dbReference type="SUPFAM" id="SSF53850">
    <property type="entry name" value="Periplasmic binding protein-like II"/>
    <property type="match status" value="1"/>
</dbReference>
<dbReference type="AlphaFoldDB" id="A0A7X5ZHE7"/>
<evidence type="ECO:0000256" key="3">
    <source>
        <dbReference type="ARBA" id="ARBA00023125"/>
    </source>
</evidence>
<dbReference type="InterPro" id="IPR005119">
    <property type="entry name" value="LysR_subst-bd"/>
</dbReference>
<protein>
    <submittedName>
        <fullName evidence="6">LysR family transcriptional regulator</fullName>
    </submittedName>
</protein>
<proteinExistence type="inferred from homology"/>
<evidence type="ECO:0000256" key="1">
    <source>
        <dbReference type="ARBA" id="ARBA00009437"/>
    </source>
</evidence>
<reference evidence="6 7" key="1">
    <citation type="submission" date="2020-03" db="EMBL/GenBank/DDBJ databases">
        <authorList>
            <person name="Lai Q."/>
        </authorList>
    </citation>
    <scope>NUCLEOTIDE SEQUENCE [LARGE SCALE GENOMIC DNA]</scope>
    <source>
        <strain evidence="6 7">CCUG 25036</strain>
    </source>
</reference>
<dbReference type="InterPro" id="IPR036388">
    <property type="entry name" value="WH-like_DNA-bd_sf"/>
</dbReference>
<gene>
    <name evidence="6" type="ORF">HBF25_04460</name>
</gene>
<feature type="domain" description="HTH lysR-type" evidence="5">
    <location>
        <begin position="1"/>
        <end position="58"/>
    </location>
</feature>
<evidence type="ECO:0000313" key="7">
    <source>
        <dbReference type="Proteomes" id="UP000490980"/>
    </source>
</evidence>
<comment type="caution">
    <text evidence="6">The sequence shown here is derived from an EMBL/GenBank/DDBJ whole genome shotgun (WGS) entry which is preliminary data.</text>
</comment>
<keyword evidence="2" id="KW-0805">Transcription regulation</keyword>
<sequence length="294" mass="32179">MDLRQIRYFVAVAERGGFSSAASALNIAQSALSRHVKDLEDELGGALLERTARGVVPTESGKLLLERGRWLLGMLDDIKEEVRTDNREPTGTVRLGAPASLAELFYAPLVKMFSERFPRVRLELSEGLTEVMSDRLIRGDIDLAIVTSPQPNKHLVYDTLVTEQVFVFGPPGDPLLARGKLTRKEFGNLPRAVVPFGRHLFGPGVPSSVKVESSTPLKQIAAMGLGYGTLPFSGIHHEVREGKLSAAALPWIRSDRVLAMARGRHMTRATREATGVLKELCQDLIQAGKILPTP</sequence>
<dbReference type="GO" id="GO:0003700">
    <property type="term" value="F:DNA-binding transcription factor activity"/>
    <property type="evidence" value="ECO:0007669"/>
    <property type="project" value="InterPro"/>
</dbReference>
<dbReference type="Pfam" id="PF00126">
    <property type="entry name" value="HTH_1"/>
    <property type="match status" value="1"/>
</dbReference>
<keyword evidence="3" id="KW-0238">DNA-binding</keyword>